<dbReference type="EMBL" id="KN837316">
    <property type="protein sequence ID" value="KIJ28062.1"/>
    <property type="molecule type" value="Genomic_DNA"/>
</dbReference>
<dbReference type="HOGENOM" id="CLU_037887_0_0_1"/>
<accession>A0A0C9UGF8</accession>
<dbReference type="SUPFAM" id="SSF63825">
    <property type="entry name" value="YWTD domain"/>
    <property type="match status" value="1"/>
</dbReference>
<reference evidence="2 3" key="1">
    <citation type="submission" date="2014-06" db="EMBL/GenBank/DDBJ databases">
        <title>Evolutionary Origins and Diversification of the Mycorrhizal Mutualists.</title>
        <authorList>
            <consortium name="DOE Joint Genome Institute"/>
            <consortium name="Mycorrhizal Genomics Consortium"/>
            <person name="Kohler A."/>
            <person name="Kuo A."/>
            <person name="Nagy L.G."/>
            <person name="Floudas D."/>
            <person name="Copeland A."/>
            <person name="Barry K.W."/>
            <person name="Cichocki N."/>
            <person name="Veneault-Fourrey C."/>
            <person name="LaButti K."/>
            <person name="Lindquist E.A."/>
            <person name="Lipzen A."/>
            <person name="Lundell T."/>
            <person name="Morin E."/>
            <person name="Murat C."/>
            <person name="Riley R."/>
            <person name="Ohm R."/>
            <person name="Sun H."/>
            <person name="Tunlid A."/>
            <person name="Henrissat B."/>
            <person name="Grigoriev I.V."/>
            <person name="Hibbett D.S."/>
            <person name="Martin F."/>
        </authorList>
    </citation>
    <scope>NUCLEOTIDE SEQUENCE [LARGE SCALE GENOMIC DNA]</scope>
    <source>
        <strain evidence="2 3">SS14</strain>
    </source>
</reference>
<keyword evidence="3" id="KW-1185">Reference proteome</keyword>
<evidence type="ECO:0000313" key="3">
    <source>
        <dbReference type="Proteomes" id="UP000054279"/>
    </source>
</evidence>
<feature type="chain" id="PRO_5002204786" description="Methanethiol oxidase" evidence="1">
    <location>
        <begin position="19"/>
        <end position="382"/>
    </location>
</feature>
<sequence>MKFAATLAFALLSYLTKGNPLQAAATKPGVVAAAYFATNQPDGNFVVSSQIGSDGKLTGVKAAFSADGVGSIITGVPAAPDPLLSQGSITVSGNKLYVINAGSNSIAAVDIDTTDPTKLRRIGRAVNSGGEFPISVAVSEKRGLVCALNGGRVNGVSCFKPSDLKGLVSVPNTQSLLNLNQTTPPNFALGNGFGQVLFNEAENQLLATVQRVNGTQRGFLAVWDINPLTGALSKKFRELNVAGASLPFGMTILLGKNAALAEGAMNCWALHSQKTDHVFLIDFGTSLINEVAVDRNLGSSIVSQLALAKDSFLSDSQIATVHGNEYLYVLTLGKNLVTVLSLNGPGKVTVVQQFPLGDAVRKLGISEDPNQVQGLGVFVTGA</sequence>
<evidence type="ECO:0000256" key="1">
    <source>
        <dbReference type="SAM" id="SignalP"/>
    </source>
</evidence>
<keyword evidence="1" id="KW-0732">Signal</keyword>
<dbReference type="InterPro" id="IPR015943">
    <property type="entry name" value="WD40/YVTN_repeat-like_dom_sf"/>
</dbReference>
<evidence type="ECO:0000313" key="2">
    <source>
        <dbReference type="EMBL" id="KIJ28062.1"/>
    </source>
</evidence>
<protein>
    <recommendedName>
        <fullName evidence="4">Methanethiol oxidase</fullName>
    </recommendedName>
</protein>
<gene>
    <name evidence="2" type="ORF">M422DRAFT_270697</name>
</gene>
<proteinExistence type="predicted"/>
<name>A0A0C9UGF8_SPHS4</name>
<dbReference type="Proteomes" id="UP000054279">
    <property type="component" value="Unassembled WGS sequence"/>
</dbReference>
<evidence type="ECO:0008006" key="4">
    <source>
        <dbReference type="Google" id="ProtNLM"/>
    </source>
</evidence>
<dbReference type="AlphaFoldDB" id="A0A0C9UGF8"/>
<dbReference type="OrthoDB" id="10006285at2759"/>
<dbReference type="Gene3D" id="2.130.10.10">
    <property type="entry name" value="YVTN repeat-like/Quinoprotein amine dehydrogenase"/>
    <property type="match status" value="1"/>
</dbReference>
<feature type="signal peptide" evidence="1">
    <location>
        <begin position="1"/>
        <end position="18"/>
    </location>
</feature>
<organism evidence="2 3">
    <name type="scientific">Sphaerobolus stellatus (strain SS14)</name>
    <dbReference type="NCBI Taxonomy" id="990650"/>
    <lineage>
        <taxon>Eukaryota</taxon>
        <taxon>Fungi</taxon>
        <taxon>Dikarya</taxon>
        <taxon>Basidiomycota</taxon>
        <taxon>Agaricomycotina</taxon>
        <taxon>Agaricomycetes</taxon>
        <taxon>Phallomycetidae</taxon>
        <taxon>Geastrales</taxon>
        <taxon>Sphaerobolaceae</taxon>
        <taxon>Sphaerobolus</taxon>
    </lineage>
</organism>